<evidence type="ECO:0000313" key="4">
    <source>
        <dbReference type="Proteomes" id="UP000030752"/>
    </source>
</evidence>
<keyword evidence="1" id="KW-0175">Coiled coil</keyword>
<dbReference type="InParanoid" id="W2S3R2"/>
<protein>
    <submittedName>
        <fullName evidence="3">Uncharacterized protein</fullName>
    </submittedName>
</protein>
<dbReference type="GeneID" id="19969738"/>
<gene>
    <name evidence="3" type="ORF">HMPREF1541_02399</name>
</gene>
<reference evidence="3 4" key="1">
    <citation type="submission" date="2013-03" db="EMBL/GenBank/DDBJ databases">
        <title>The Genome Sequence of Phialophora europaea CBS 101466.</title>
        <authorList>
            <consortium name="The Broad Institute Genomics Platform"/>
            <person name="Cuomo C."/>
            <person name="de Hoog S."/>
            <person name="Gorbushina A."/>
            <person name="Walker B."/>
            <person name="Young S.K."/>
            <person name="Zeng Q."/>
            <person name="Gargeya S."/>
            <person name="Fitzgerald M."/>
            <person name="Haas B."/>
            <person name="Abouelleil A."/>
            <person name="Allen A.W."/>
            <person name="Alvarado L."/>
            <person name="Arachchi H.M."/>
            <person name="Berlin A.M."/>
            <person name="Chapman S.B."/>
            <person name="Gainer-Dewar J."/>
            <person name="Goldberg J."/>
            <person name="Griggs A."/>
            <person name="Gujja S."/>
            <person name="Hansen M."/>
            <person name="Howarth C."/>
            <person name="Imamovic A."/>
            <person name="Ireland A."/>
            <person name="Larimer J."/>
            <person name="McCowan C."/>
            <person name="Murphy C."/>
            <person name="Pearson M."/>
            <person name="Poon T.W."/>
            <person name="Priest M."/>
            <person name="Roberts A."/>
            <person name="Saif S."/>
            <person name="Shea T."/>
            <person name="Sisk P."/>
            <person name="Sykes S."/>
            <person name="Wortman J."/>
            <person name="Nusbaum C."/>
            <person name="Birren B."/>
        </authorList>
    </citation>
    <scope>NUCLEOTIDE SEQUENCE [LARGE SCALE GENOMIC DNA]</scope>
    <source>
        <strain evidence="3 4">CBS 101466</strain>
    </source>
</reference>
<dbReference type="HOGENOM" id="CLU_448343_0_0_1"/>
<proteinExistence type="predicted"/>
<name>W2S3R2_CYPE1</name>
<sequence>MAHYQGVPVTPFSDFCKRVDALSDSDLAHNLREWEPSHQISLALNQLSSANAYLRSQCGISGPLRPWNRPTSPRPHHAHLSPGTYRPSSPYTPPRTPTVDAAAAATAHALEVKLDDVNRQLAQCKKLLASAQSEVASQRATLAASNKTVQEQEATLSTNTSTIKSLRQRLAEQYLAVGKNSAAEDQYAKLEDLQKQEAKQRRSWHDRSGARAAEARELEFELAKGRALLNQEKYKEAEAGFRHVLRRRKELFVDEGVTQAETREAQLFLCEVLRKSGKDDQMWEAEGLHLRSEPLVGLDTMSEADREWSLTNIVTLAQLYAEQKGNRLAVSKLSNAWRWRHVVARSFRETMEDKAFTIIGIFEKRGEAAAAAKTFEVVYPDRVAALSGNALATAARLGVELYNQGGNDEKATSFLKQTWSQRRNLDESVQRTIGWTLAIIHIQQSRWNDVHDLIMEFPPRRPGSPTSDPSDDAVLALLAYTQLNLGNIAGAEKNSRALYTKHGVNNVSSGFRWHHADTLIRALTKQRDEKKGHYRFFEAKDVWSNVYDATLGLGLGGLSDSARKDLRRHADAGVFLASEWRDSCEKRLKKPKSADEVMSQAETMKRLAR</sequence>
<dbReference type="OrthoDB" id="10334904at2759"/>
<dbReference type="Proteomes" id="UP000030752">
    <property type="component" value="Unassembled WGS sequence"/>
</dbReference>
<accession>W2S3R2</accession>
<evidence type="ECO:0000313" key="3">
    <source>
        <dbReference type="EMBL" id="ETN43240.1"/>
    </source>
</evidence>
<dbReference type="VEuPathDB" id="FungiDB:HMPREF1541_02399"/>
<dbReference type="eggNOG" id="ENOG502RVGK">
    <property type="taxonomic scope" value="Eukaryota"/>
</dbReference>
<feature type="coiled-coil region" evidence="1">
    <location>
        <begin position="107"/>
        <end position="134"/>
    </location>
</feature>
<organism evidence="3 4">
    <name type="scientific">Cyphellophora europaea (strain CBS 101466)</name>
    <name type="common">Phialophora europaea</name>
    <dbReference type="NCBI Taxonomy" id="1220924"/>
    <lineage>
        <taxon>Eukaryota</taxon>
        <taxon>Fungi</taxon>
        <taxon>Dikarya</taxon>
        <taxon>Ascomycota</taxon>
        <taxon>Pezizomycotina</taxon>
        <taxon>Eurotiomycetes</taxon>
        <taxon>Chaetothyriomycetidae</taxon>
        <taxon>Chaetothyriales</taxon>
        <taxon>Cyphellophoraceae</taxon>
        <taxon>Cyphellophora</taxon>
    </lineage>
</organism>
<keyword evidence="4" id="KW-1185">Reference proteome</keyword>
<evidence type="ECO:0000256" key="2">
    <source>
        <dbReference type="SAM" id="MobiDB-lite"/>
    </source>
</evidence>
<feature type="region of interest" description="Disordered" evidence="2">
    <location>
        <begin position="65"/>
        <end position="96"/>
    </location>
</feature>
<dbReference type="EMBL" id="KB822718">
    <property type="protein sequence ID" value="ETN43240.1"/>
    <property type="molecule type" value="Genomic_DNA"/>
</dbReference>
<evidence type="ECO:0000256" key="1">
    <source>
        <dbReference type="SAM" id="Coils"/>
    </source>
</evidence>
<dbReference type="RefSeq" id="XP_008714976.1">
    <property type="nucleotide sequence ID" value="XM_008716754.1"/>
</dbReference>
<dbReference type="AlphaFoldDB" id="W2S3R2"/>